<dbReference type="InterPro" id="IPR010982">
    <property type="entry name" value="Lambda_DNA-bd_dom_sf"/>
</dbReference>
<dbReference type="Gene3D" id="1.10.260.40">
    <property type="entry name" value="lambda repressor-like DNA-binding domains"/>
    <property type="match status" value="1"/>
</dbReference>
<dbReference type="InterPro" id="IPR001387">
    <property type="entry name" value="Cro/C1-type_HTH"/>
</dbReference>
<dbReference type="PROSITE" id="PS50943">
    <property type="entry name" value="HTH_CROC1"/>
    <property type="match status" value="1"/>
</dbReference>
<feature type="domain" description="HTH cro/C1-type" evidence="1">
    <location>
        <begin position="38"/>
        <end position="89"/>
    </location>
</feature>
<reference evidence="2 3" key="1">
    <citation type="journal article" date="2013" name="Genome Biol. Evol.">
        <title>Genomes of Stigonematalean cyanobacteria (subsection V) and the evolution of oxygenic photosynthesis from prokaryotes to plastids.</title>
        <authorList>
            <person name="Dagan T."/>
            <person name="Roettger M."/>
            <person name="Stucken K."/>
            <person name="Landan G."/>
            <person name="Koch R."/>
            <person name="Major P."/>
            <person name="Gould S.B."/>
            <person name="Goremykin V.V."/>
            <person name="Rippka R."/>
            <person name="Tandeau de Marsac N."/>
            <person name="Gugger M."/>
            <person name="Lockhart P.J."/>
            <person name="Allen J.F."/>
            <person name="Brune I."/>
            <person name="Maus I."/>
            <person name="Puhler A."/>
            <person name="Martin W.F."/>
        </authorList>
    </citation>
    <scope>NUCLEOTIDE SEQUENCE [LARGE SCALE GENOMIC DNA]</scope>
    <source>
        <strain evidence="2 3">PCC 7110</strain>
    </source>
</reference>
<dbReference type="Proteomes" id="UP000076925">
    <property type="component" value="Unassembled WGS sequence"/>
</dbReference>
<evidence type="ECO:0000313" key="2">
    <source>
        <dbReference type="EMBL" id="KYC40812.1"/>
    </source>
</evidence>
<accession>A0A139X856</accession>
<evidence type="ECO:0000313" key="3">
    <source>
        <dbReference type="Proteomes" id="UP000076925"/>
    </source>
</evidence>
<gene>
    <name evidence="2" type="ORF">WA1_24625</name>
</gene>
<dbReference type="STRING" id="128403.WA1_24625"/>
<keyword evidence="3" id="KW-1185">Reference proteome</keyword>
<sequence length="110" mass="12481">MKTKPFSELRKKMMPQQQAESEMQANLALLLFYLRFSEVRESVGKTQSEVAEEMEVGQSALSKIEHQEDIQVSTLSRYITSLGGSLTITARFPDREIVITQFGVTDSLQH</sequence>
<protein>
    <submittedName>
        <fullName evidence="2">Transcriptional regulator</fullName>
    </submittedName>
</protein>
<dbReference type="SUPFAM" id="SSF47413">
    <property type="entry name" value="lambda repressor-like DNA-binding domains"/>
    <property type="match status" value="1"/>
</dbReference>
<dbReference type="Pfam" id="PF01381">
    <property type="entry name" value="HTH_3"/>
    <property type="match status" value="1"/>
</dbReference>
<dbReference type="GO" id="GO:0003677">
    <property type="term" value="F:DNA binding"/>
    <property type="evidence" value="ECO:0007669"/>
    <property type="project" value="InterPro"/>
</dbReference>
<dbReference type="SMART" id="SM00530">
    <property type="entry name" value="HTH_XRE"/>
    <property type="match status" value="1"/>
</dbReference>
<comment type="caution">
    <text evidence="2">The sequence shown here is derived from an EMBL/GenBank/DDBJ whole genome shotgun (WGS) entry which is preliminary data.</text>
</comment>
<proteinExistence type="predicted"/>
<evidence type="ECO:0000259" key="1">
    <source>
        <dbReference type="PROSITE" id="PS50943"/>
    </source>
</evidence>
<dbReference type="OrthoDB" id="9797478at2"/>
<dbReference type="RefSeq" id="WP_017739878.1">
    <property type="nucleotide sequence ID" value="NZ_KQ976354.1"/>
</dbReference>
<dbReference type="EMBL" id="ANNX02000026">
    <property type="protein sequence ID" value="KYC40812.1"/>
    <property type="molecule type" value="Genomic_DNA"/>
</dbReference>
<name>A0A139X856_9CYAN</name>
<organism evidence="2 3">
    <name type="scientific">Scytonema hofmannii PCC 7110</name>
    <dbReference type="NCBI Taxonomy" id="128403"/>
    <lineage>
        <taxon>Bacteria</taxon>
        <taxon>Bacillati</taxon>
        <taxon>Cyanobacteriota</taxon>
        <taxon>Cyanophyceae</taxon>
        <taxon>Nostocales</taxon>
        <taxon>Scytonemataceae</taxon>
        <taxon>Scytonema</taxon>
    </lineage>
</organism>
<dbReference type="AlphaFoldDB" id="A0A139X856"/>
<dbReference type="CDD" id="cd00093">
    <property type="entry name" value="HTH_XRE"/>
    <property type="match status" value="1"/>
</dbReference>